<feature type="compositionally biased region" description="Basic residues" evidence="1">
    <location>
        <begin position="8"/>
        <end position="22"/>
    </location>
</feature>
<evidence type="ECO:0000313" key="2">
    <source>
        <dbReference type="EMBL" id="KKN28161.1"/>
    </source>
</evidence>
<accession>A0A0F9RT40</accession>
<feature type="region of interest" description="Disordered" evidence="1">
    <location>
        <begin position="1"/>
        <end position="29"/>
    </location>
</feature>
<proteinExistence type="predicted"/>
<organism evidence="2">
    <name type="scientific">marine sediment metagenome</name>
    <dbReference type="NCBI Taxonomy" id="412755"/>
    <lineage>
        <taxon>unclassified sequences</taxon>
        <taxon>metagenomes</taxon>
        <taxon>ecological metagenomes</taxon>
    </lineage>
</organism>
<sequence length="75" mass="8686">MHQNAETKHRKLTKCSRTPKQHRSVDLRSTTGHILKIAKAREIMENSTCLPRHNSLFGILTLAGQCIQFEMTRRE</sequence>
<reference evidence="2" key="1">
    <citation type="journal article" date="2015" name="Nature">
        <title>Complex archaea that bridge the gap between prokaryotes and eukaryotes.</title>
        <authorList>
            <person name="Spang A."/>
            <person name="Saw J.H."/>
            <person name="Jorgensen S.L."/>
            <person name="Zaremba-Niedzwiedzka K."/>
            <person name="Martijn J."/>
            <person name="Lind A.E."/>
            <person name="van Eijk R."/>
            <person name="Schleper C."/>
            <person name="Guy L."/>
            <person name="Ettema T.J."/>
        </authorList>
    </citation>
    <scope>NUCLEOTIDE SEQUENCE</scope>
</reference>
<dbReference type="EMBL" id="LAZR01002584">
    <property type="protein sequence ID" value="KKN28161.1"/>
    <property type="molecule type" value="Genomic_DNA"/>
</dbReference>
<gene>
    <name evidence="2" type="ORF">LCGC14_0857270</name>
</gene>
<dbReference type="AlphaFoldDB" id="A0A0F9RT40"/>
<comment type="caution">
    <text evidence="2">The sequence shown here is derived from an EMBL/GenBank/DDBJ whole genome shotgun (WGS) entry which is preliminary data.</text>
</comment>
<protein>
    <submittedName>
        <fullName evidence="2">Uncharacterized protein</fullName>
    </submittedName>
</protein>
<evidence type="ECO:0000256" key="1">
    <source>
        <dbReference type="SAM" id="MobiDB-lite"/>
    </source>
</evidence>
<name>A0A0F9RT40_9ZZZZ</name>